<dbReference type="SUPFAM" id="SSF143631">
    <property type="entry name" value="ApbE-like"/>
    <property type="match status" value="1"/>
</dbReference>
<proteinExistence type="predicted"/>
<gene>
    <name evidence="11" type="primary">apbE_1</name>
    <name evidence="11" type="ORF">L21SP3_00714</name>
</gene>
<dbReference type="InterPro" id="IPR024932">
    <property type="entry name" value="ApbE"/>
</dbReference>
<comment type="cofactor">
    <cofactor evidence="1">
        <name>Mg(2+)</name>
        <dbReference type="ChEBI" id="CHEBI:18420"/>
    </cofactor>
</comment>
<dbReference type="Proteomes" id="UP000188273">
    <property type="component" value="Chromosome"/>
</dbReference>
<keyword evidence="8" id="KW-0460">Magnesium</keyword>
<reference evidence="12" key="1">
    <citation type="submission" date="2017-02" db="EMBL/GenBank/DDBJ databases">
        <title>Comparative genomics and description of representatives of a novel lineage of planctomycetes thriving in anoxic sediments.</title>
        <authorList>
            <person name="Spring S."/>
            <person name="Bunk B."/>
            <person name="Sproer C."/>
            <person name="Klenk H.-P."/>
        </authorList>
    </citation>
    <scope>NUCLEOTIDE SEQUENCE [LARGE SCALE GENOMIC DNA]</scope>
    <source>
        <strain evidence="12">L21-RPul-D3</strain>
    </source>
</reference>
<keyword evidence="5" id="KW-0808">Transferase</keyword>
<keyword evidence="4" id="KW-0285">Flavoprotein</keyword>
<keyword evidence="12" id="KW-1185">Reference proteome</keyword>
<evidence type="ECO:0000256" key="9">
    <source>
        <dbReference type="ARBA" id="ARBA00031306"/>
    </source>
</evidence>
<evidence type="ECO:0000313" key="11">
    <source>
        <dbReference type="EMBL" id="AQQ08921.1"/>
    </source>
</evidence>
<dbReference type="Gene3D" id="3.10.520.10">
    <property type="entry name" value="ApbE-like domains"/>
    <property type="match status" value="2"/>
</dbReference>
<evidence type="ECO:0000256" key="5">
    <source>
        <dbReference type="ARBA" id="ARBA00022679"/>
    </source>
</evidence>
<dbReference type="PANTHER" id="PTHR30040:SF2">
    <property type="entry name" value="FAD:PROTEIN FMN TRANSFERASE"/>
    <property type="match status" value="1"/>
</dbReference>
<keyword evidence="11" id="KW-0449">Lipoprotein</keyword>
<evidence type="ECO:0000256" key="7">
    <source>
        <dbReference type="ARBA" id="ARBA00022827"/>
    </source>
</evidence>
<dbReference type="InterPro" id="IPR003374">
    <property type="entry name" value="ApbE-like_sf"/>
</dbReference>
<organism evidence="11 12">
    <name type="scientific">Sedimentisphaera cyanobacteriorum</name>
    <dbReference type="NCBI Taxonomy" id="1940790"/>
    <lineage>
        <taxon>Bacteria</taxon>
        <taxon>Pseudomonadati</taxon>
        <taxon>Planctomycetota</taxon>
        <taxon>Phycisphaerae</taxon>
        <taxon>Sedimentisphaerales</taxon>
        <taxon>Sedimentisphaeraceae</taxon>
        <taxon>Sedimentisphaera</taxon>
    </lineage>
</organism>
<dbReference type="AlphaFoldDB" id="A0A1Q2HNL8"/>
<sequence>MNTRFNLVLPSADFEDSEEIAEEVKNEVLRLEKVFSRFDSQAELYKFNKSREKDLSSVSGDLSKALKISAEYSELTEGYFNPSYSSETDLGGLGKGFALEEVKKILLDYSLSRAFISFGESSIYALGTHPHGDCWEIAVCNPFRENESLGSFKLLNSSLSVSGFSFSKNAGCSYHLVDPNTGRLAKNNMLVCVLSESCIESEVLSTAVYASSAEWLPEKRVFPSAETAVIELNGNGEIIRKHYVE</sequence>
<dbReference type="STRING" id="1940790.L21SP3_00714"/>
<dbReference type="EC" id="2.7.1.180" evidence="2"/>
<keyword evidence="7" id="KW-0274">FAD</keyword>
<dbReference type="PANTHER" id="PTHR30040">
    <property type="entry name" value="THIAMINE BIOSYNTHESIS LIPOPROTEIN APBE"/>
    <property type="match status" value="1"/>
</dbReference>
<evidence type="ECO:0000256" key="3">
    <source>
        <dbReference type="ARBA" id="ARBA00016337"/>
    </source>
</evidence>
<comment type="catalytic activity">
    <reaction evidence="10">
        <text>L-threonyl-[protein] + FAD = FMN-L-threonyl-[protein] + AMP + H(+)</text>
        <dbReference type="Rhea" id="RHEA:36847"/>
        <dbReference type="Rhea" id="RHEA-COMP:11060"/>
        <dbReference type="Rhea" id="RHEA-COMP:11061"/>
        <dbReference type="ChEBI" id="CHEBI:15378"/>
        <dbReference type="ChEBI" id="CHEBI:30013"/>
        <dbReference type="ChEBI" id="CHEBI:57692"/>
        <dbReference type="ChEBI" id="CHEBI:74257"/>
        <dbReference type="ChEBI" id="CHEBI:456215"/>
        <dbReference type="EC" id="2.7.1.180"/>
    </reaction>
</comment>
<evidence type="ECO:0000256" key="10">
    <source>
        <dbReference type="ARBA" id="ARBA00048540"/>
    </source>
</evidence>
<accession>A0A1Q2HNL8</accession>
<evidence type="ECO:0000313" key="12">
    <source>
        <dbReference type="Proteomes" id="UP000188273"/>
    </source>
</evidence>
<name>A0A1Q2HNL8_9BACT</name>
<dbReference type="GO" id="GO:0016740">
    <property type="term" value="F:transferase activity"/>
    <property type="evidence" value="ECO:0007669"/>
    <property type="project" value="UniProtKB-KW"/>
</dbReference>
<keyword evidence="6" id="KW-0479">Metal-binding</keyword>
<evidence type="ECO:0000256" key="4">
    <source>
        <dbReference type="ARBA" id="ARBA00022630"/>
    </source>
</evidence>
<evidence type="ECO:0000256" key="6">
    <source>
        <dbReference type="ARBA" id="ARBA00022723"/>
    </source>
</evidence>
<dbReference type="GO" id="GO:0046872">
    <property type="term" value="F:metal ion binding"/>
    <property type="evidence" value="ECO:0007669"/>
    <property type="project" value="UniProtKB-KW"/>
</dbReference>
<dbReference type="Pfam" id="PF02424">
    <property type="entry name" value="ApbE"/>
    <property type="match status" value="2"/>
</dbReference>
<evidence type="ECO:0000256" key="8">
    <source>
        <dbReference type="ARBA" id="ARBA00022842"/>
    </source>
</evidence>
<evidence type="ECO:0000256" key="1">
    <source>
        <dbReference type="ARBA" id="ARBA00001946"/>
    </source>
</evidence>
<dbReference type="EMBL" id="CP019633">
    <property type="protein sequence ID" value="AQQ08921.1"/>
    <property type="molecule type" value="Genomic_DNA"/>
</dbReference>
<dbReference type="KEGG" id="pbu:L21SP3_00714"/>
<protein>
    <recommendedName>
        <fullName evidence="3">FAD:protein FMN transferase</fullName>
        <ecNumber evidence="2">2.7.1.180</ecNumber>
    </recommendedName>
    <alternativeName>
        <fullName evidence="9">Flavin transferase</fullName>
    </alternativeName>
</protein>
<evidence type="ECO:0000256" key="2">
    <source>
        <dbReference type="ARBA" id="ARBA00011955"/>
    </source>
</evidence>